<sequence>MDLLAFHDTRQTDLQNFQTHYSQLKTEYSTAISAAIQEPDPASQNALIQKVLSLNQNMTGEIRGILGILSKGTSDIDTATMDSLTDDLVKYQKQYADMKKSMDKLQTLKMIQATTQSNLAIALTSYNIYLFALCILCLAVIMLAIRAAWTTSLATTVKQGITQAVGGR</sequence>
<keyword evidence="2" id="KW-1133">Transmembrane helix</keyword>
<protein>
    <recommendedName>
        <fullName evidence="4">Methyl-accepting chemotaxis protein</fullName>
    </recommendedName>
</protein>
<keyword evidence="2" id="KW-0472">Membrane</keyword>
<evidence type="ECO:0000313" key="3">
    <source>
        <dbReference type="EMBL" id="QHT03196.1"/>
    </source>
</evidence>
<keyword evidence="1" id="KW-0175">Coiled coil</keyword>
<organism evidence="3">
    <name type="scientific">viral metagenome</name>
    <dbReference type="NCBI Taxonomy" id="1070528"/>
    <lineage>
        <taxon>unclassified sequences</taxon>
        <taxon>metagenomes</taxon>
        <taxon>organismal metagenomes</taxon>
    </lineage>
</organism>
<feature type="transmembrane region" description="Helical" evidence="2">
    <location>
        <begin position="128"/>
        <end position="149"/>
    </location>
</feature>
<name>A0A6C0CEL0_9ZZZZ</name>
<reference evidence="3" key="1">
    <citation type="journal article" date="2020" name="Nature">
        <title>Giant virus diversity and host interactions through global metagenomics.</title>
        <authorList>
            <person name="Schulz F."/>
            <person name="Roux S."/>
            <person name="Paez-Espino D."/>
            <person name="Jungbluth S."/>
            <person name="Walsh D.A."/>
            <person name="Denef V.J."/>
            <person name="McMahon K.D."/>
            <person name="Konstantinidis K.T."/>
            <person name="Eloe-Fadrosh E.A."/>
            <person name="Kyrpides N.C."/>
            <person name="Woyke T."/>
        </authorList>
    </citation>
    <scope>NUCLEOTIDE SEQUENCE</scope>
    <source>
        <strain evidence="3">GVMAG-M-3300020728-1</strain>
    </source>
</reference>
<feature type="coiled-coil region" evidence="1">
    <location>
        <begin position="81"/>
        <end position="108"/>
    </location>
</feature>
<evidence type="ECO:0000256" key="1">
    <source>
        <dbReference type="SAM" id="Coils"/>
    </source>
</evidence>
<keyword evidence="2" id="KW-0812">Transmembrane</keyword>
<proteinExistence type="predicted"/>
<accession>A0A6C0CEL0</accession>
<dbReference type="EMBL" id="MN739407">
    <property type="protein sequence ID" value="QHT03196.1"/>
    <property type="molecule type" value="Genomic_DNA"/>
</dbReference>
<evidence type="ECO:0008006" key="4">
    <source>
        <dbReference type="Google" id="ProtNLM"/>
    </source>
</evidence>
<dbReference type="AlphaFoldDB" id="A0A6C0CEL0"/>
<evidence type="ECO:0000256" key="2">
    <source>
        <dbReference type="SAM" id="Phobius"/>
    </source>
</evidence>